<evidence type="ECO:0000259" key="2">
    <source>
        <dbReference type="Pfam" id="PF00346"/>
    </source>
</evidence>
<protein>
    <submittedName>
        <fullName evidence="3">Hydrogenase-4 subunit E</fullName>
    </submittedName>
</protein>
<dbReference type="Pfam" id="PF00346">
    <property type="entry name" value="Complex1_49kDa"/>
    <property type="match status" value="1"/>
</dbReference>
<evidence type="ECO:0000313" key="3">
    <source>
        <dbReference type="EMBL" id="TGN17880.1"/>
    </source>
</evidence>
<gene>
    <name evidence="3" type="ORF">EHS15_16000</name>
</gene>
<feature type="domain" description="NADH-quinone oxidoreductase subunit D" evidence="2">
    <location>
        <begin position="221"/>
        <end position="469"/>
    </location>
</feature>
<organism evidence="3 4">
    <name type="scientific">Leptospira idonii</name>
    <dbReference type="NCBI Taxonomy" id="1193500"/>
    <lineage>
        <taxon>Bacteria</taxon>
        <taxon>Pseudomonadati</taxon>
        <taxon>Spirochaetota</taxon>
        <taxon>Spirochaetia</taxon>
        <taxon>Leptospirales</taxon>
        <taxon>Leptospiraceae</taxon>
        <taxon>Leptospira</taxon>
    </lineage>
</organism>
<dbReference type="GO" id="GO:0051287">
    <property type="term" value="F:NAD binding"/>
    <property type="evidence" value="ECO:0007669"/>
    <property type="project" value="InterPro"/>
</dbReference>
<keyword evidence="4" id="KW-1185">Reference proteome</keyword>
<dbReference type="InterPro" id="IPR029014">
    <property type="entry name" value="NiFe-Hase_large"/>
</dbReference>
<accession>A0A4R9LXA9</accession>
<comment type="caution">
    <text evidence="3">The sequence shown here is derived from an EMBL/GenBank/DDBJ whole genome shotgun (WGS) entry which is preliminary data.</text>
</comment>
<dbReference type="GO" id="GO:0016651">
    <property type="term" value="F:oxidoreductase activity, acting on NAD(P)H"/>
    <property type="evidence" value="ECO:0007669"/>
    <property type="project" value="InterPro"/>
</dbReference>
<dbReference type="InterPro" id="IPR001135">
    <property type="entry name" value="NADH_Q_OxRdtase_suD"/>
</dbReference>
<proteinExistence type="predicted"/>
<dbReference type="PANTHER" id="PTHR43485">
    <property type="entry name" value="HYDROGENASE-4 COMPONENT G"/>
    <property type="match status" value="1"/>
</dbReference>
<dbReference type="AlphaFoldDB" id="A0A4R9LXA9"/>
<dbReference type="PANTHER" id="PTHR43485:SF1">
    <property type="entry name" value="FORMATE HYDROGENLYASE SUBUNIT 5-RELATED"/>
    <property type="match status" value="1"/>
</dbReference>
<evidence type="ECO:0000313" key="4">
    <source>
        <dbReference type="Proteomes" id="UP000298058"/>
    </source>
</evidence>
<dbReference type="EMBL" id="RQHW01000058">
    <property type="protein sequence ID" value="TGN17880.1"/>
    <property type="molecule type" value="Genomic_DNA"/>
</dbReference>
<sequence length="476" mass="53740">MFKKPTGVYFSKEQQSFYEFISEDNQVTMQSVAGKKSPIDFLMDESYPVWLLRHSLGKDMGEENYSSLSEEDYITDKRNKVLGLHQKSGVLKDLNFRGLKVPCSDTSYSHAVGPIHAGIIEPGHFRFVVEGETVRHLTIRLGFQKRDIQDLIKSQSPERVMHFSETISGDTSVAYATAFSRIYEKAAGISLSKDVEIFRSLLLETERIAIHIGDLGGLSEDIGYYPLFGVCATDRGAALGLMETWTGNRFGKAAVRPGGVRTNQRISAKDAKLAFGALKKIFLKNVQPQIERALKDSTIKERLQGCGTVSEENVHKHGFVGQVARMAGIPQDLRLKDAAYPNWKLLPFKEEHHHFSGDAWARFYLRYREIQQSLEWMETQIESLDWEKLWSPEQVESTYKKLSLTPGIHFEAVEGWRGPVLVALEIGPDGSLVDSYIRDPSVLNWHALELAIRGELIGDFPLNNKSFNLSYVGFDL</sequence>
<dbReference type="InterPro" id="IPR052197">
    <property type="entry name" value="ComplexI_49kDa-like"/>
</dbReference>
<dbReference type="Proteomes" id="UP000298058">
    <property type="component" value="Unassembled WGS sequence"/>
</dbReference>
<dbReference type="OrthoDB" id="9801496at2"/>
<dbReference type="SUPFAM" id="SSF56762">
    <property type="entry name" value="HydB/Nqo4-like"/>
    <property type="match status" value="1"/>
</dbReference>
<dbReference type="RefSeq" id="WP_135761598.1">
    <property type="nucleotide sequence ID" value="NZ_RQHW01000058.1"/>
</dbReference>
<keyword evidence="1" id="KW-0560">Oxidoreductase</keyword>
<dbReference type="Gene3D" id="1.10.645.10">
    <property type="entry name" value="Cytochrome-c3 Hydrogenase, chain B"/>
    <property type="match status" value="1"/>
</dbReference>
<evidence type="ECO:0000256" key="1">
    <source>
        <dbReference type="ARBA" id="ARBA00023002"/>
    </source>
</evidence>
<name>A0A4R9LXA9_9LEPT</name>
<dbReference type="GO" id="GO:0048038">
    <property type="term" value="F:quinone binding"/>
    <property type="evidence" value="ECO:0007669"/>
    <property type="project" value="InterPro"/>
</dbReference>
<reference evidence="3" key="1">
    <citation type="journal article" date="2019" name="PLoS Negl. Trop. Dis.">
        <title>Revisiting the worldwide diversity of Leptospira species in the environment.</title>
        <authorList>
            <person name="Vincent A.T."/>
            <person name="Schiettekatte O."/>
            <person name="Bourhy P."/>
            <person name="Veyrier F.J."/>
            <person name="Picardeau M."/>
        </authorList>
    </citation>
    <scope>NUCLEOTIDE SEQUENCE [LARGE SCALE GENOMIC DNA]</scope>
    <source>
        <strain evidence="3">201300427</strain>
    </source>
</reference>